<dbReference type="AlphaFoldDB" id="A0AAD2HWC3"/>
<feature type="domain" description="HMG box" evidence="3">
    <location>
        <begin position="49"/>
        <end position="120"/>
    </location>
</feature>
<keyword evidence="5" id="KW-1185">Reference proteome</keyword>
<dbReference type="InterPro" id="IPR009071">
    <property type="entry name" value="HMG_box_dom"/>
</dbReference>
<feature type="DNA-binding region" description="HMG box" evidence="1">
    <location>
        <begin position="49"/>
        <end position="120"/>
    </location>
</feature>
<sequence length="446" mass="48194">MPPPIMGWSPSNAGGDIVDESTLPREIVFPAQPASSPSSSSDAPRRGRIPRPRNAFIMFRQWFVQHRPSKRSLKGAGSGVSVSREASIAWHALLPDQKQYFYKLAEIEKKRHALQYPGYQFKPRRNPKGSSQNVAATIAATGCSAAPSPALSTSSFVCRAAELKRPSSAQTVGQPALDYGSQAHQTPPMTPPPESVASASLASIKADRRRSSSVPVTSEDYIYMSRFLAATENAAPFIVTTDDLVSQPMSATFSDHRRSRSLSREWPTAAPALEAAPLESMFLDPRSPQHSHEYVSSFNYFPPRSPNNATLDPAALFLPNAPMPPLDAVASSLVDCEGAPPRLSPMTTSIIVTPVAPTAKRPPRVTPPLWLGIPSCSESFDLAALSEGSSPPESVTEQGFSPPLGAFEWDGSPLMYPVDVGFEDPSYFSQHVFAPEDLDFSLPGYL</sequence>
<proteinExistence type="predicted"/>
<feature type="compositionally biased region" description="Low complexity" evidence="2">
    <location>
        <begin position="30"/>
        <end position="42"/>
    </location>
</feature>
<dbReference type="GO" id="GO:0005634">
    <property type="term" value="C:nucleus"/>
    <property type="evidence" value="ECO:0007669"/>
    <property type="project" value="UniProtKB-UniRule"/>
</dbReference>
<dbReference type="GO" id="GO:0003677">
    <property type="term" value="F:DNA binding"/>
    <property type="evidence" value="ECO:0007669"/>
    <property type="project" value="UniProtKB-UniRule"/>
</dbReference>
<dbReference type="SUPFAM" id="SSF47095">
    <property type="entry name" value="HMG-box"/>
    <property type="match status" value="1"/>
</dbReference>
<evidence type="ECO:0000313" key="5">
    <source>
        <dbReference type="Proteomes" id="UP001295794"/>
    </source>
</evidence>
<dbReference type="SMART" id="SM00398">
    <property type="entry name" value="HMG"/>
    <property type="match status" value="1"/>
</dbReference>
<dbReference type="Proteomes" id="UP001295794">
    <property type="component" value="Unassembled WGS sequence"/>
</dbReference>
<dbReference type="Pfam" id="PF00505">
    <property type="entry name" value="HMG_box"/>
    <property type="match status" value="1"/>
</dbReference>
<gene>
    <name evidence="4" type="ORF">MYCIT1_LOCUS35515</name>
</gene>
<reference evidence="4" key="1">
    <citation type="submission" date="2023-11" db="EMBL/GenBank/DDBJ databases">
        <authorList>
            <person name="De Vega J J."/>
            <person name="De Vega J J."/>
        </authorList>
    </citation>
    <scope>NUCLEOTIDE SEQUENCE</scope>
</reference>
<evidence type="ECO:0000256" key="2">
    <source>
        <dbReference type="SAM" id="MobiDB-lite"/>
    </source>
</evidence>
<feature type="region of interest" description="Disordered" evidence="2">
    <location>
        <begin position="167"/>
        <end position="210"/>
    </location>
</feature>
<feature type="region of interest" description="Disordered" evidence="2">
    <location>
        <begin position="1"/>
        <end position="50"/>
    </location>
</feature>
<dbReference type="EMBL" id="CAVNYO010000466">
    <property type="protein sequence ID" value="CAK5283185.1"/>
    <property type="molecule type" value="Genomic_DNA"/>
</dbReference>
<evidence type="ECO:0000256" key="1">
    <source>
        <dbReference type="PROSITE-ProRule" id="PRU00267"/>
    </source>
</evidence>
<evidence type="ECO:0000313" key="4">
    <source>
        <dbReference type="EMBL" id="CAK5283185.1"/>
    </source>
</evidence>
<dbReference type="InterPro" id="IPR036910">
    <property type="entry name" value="HMG_box_dom_sf"/>
</dbReference>
<dbReference type="PROSITE" id="PS50118">
    <property type="entry name" value="HMG_BOX_2"/>
    <property type="match status" value="1"/>
</dbReference>
<evidence type="ECO:0000259" key="3">
    <source>
        <dbReference type="PROSITE" id="PS50118"/>
    </source>
</evidence>
<comment type="caution">
    <text evidence="4">The sequence shown here is derived from an EMBL/GenBank/DDBJ whole genome shotgun (WGS) entry which is preliminary data.</text>
</comment>
<organism evidence="4 5">
    <name type="scientific">Mycena citricolor</name>
    <dbReference type="NCBI Taxonomy" id="2018698"/>
    <lineage>
        <taxon>Eukaryota</taxon>
        <taxon>Fungi</taxon>
        <taxon>Dikarya</taxon>
        <taxon>Basidiomycota</taxon>
        <taxon>Agaricomycotina</taxon>
        <taxon>Agaricomycetes</taxon>
        <taxon>Agaricomycetidae</taxon>
        <taxon>Agaricales</taxon>
        <taxon>Marasmiineae</taxon>
        <taxon>Mycenaceae</taxon>
        <taxon>Mycena</taxon>
    </lineage>
</organism>
<keyword evidence="1" id="KW-0238">DNA-binding</keyword>
<accession>A0AAD2HWC3</accession>
<dbReference type="Gene3D" id="1.10.30.10">
    <property type="entry name" value="High mobility group box domain"/>
    <property type="match status" value="1"/>
</dbReference>
<dbReference type="CDD" id="cd01389">
    <property type="entry name" value="HMG-box_ROX1-like"/>
    <property type="match status" value="1"/>
</dbReference>
<name>A0AAD2HWC3_9AGAR</name>
<protein>
    <recommendedName>
        <fullName evidence="3">HMG box domain-containing protein</fullName>
    </recommendedName>
</protein>
<keyword evidence="1" id="KW-0539">Nucleus</keyword>